<proteinExistence type="predicted"/>
<evidence type="ECO:0000313" key="4">
    <source>
        <dbReference type="Proteomes" id="UP000322499"/>
    </source>
</evidence>
<dbReference type="EMBL" id="VNHW01000004">
    <property type="protein sequence ID" value="TYP88501.1"/>
    <property type="molecule type" value="Genomic_DNA"/>
</dbReference>
<protein>
    <recommendedName>
        <fullName evidence="5">CHRD domain-containing protein</fullName>
    </recommendedName>
</protein>
<reference evidence="3 4" key="1">
    <citation type="submission" date="2019-07" db="EMBL/GenBank/DDBJ databases">
        <title>Genomic Encyclopedia of Archaeal and Bacterial Type Strains, Phase II (KMG-II): from individual species to whole genera.</title>
        <authorList>
            <person name="Goeker M."/>
        </authorList>
    </citation>
    <scope>NUCLEOTIDE SEQUENCE [LARGE SCALE GENOMIC DNA]</scope>
    <source>
        <strain evidence="3 4">DSM 46842</strain>
    </source>
</reference>
<keyword evidence="4" id="KW-1185">Reference proteome</keyword>
<accession>A0A5S5CXH4</accession>
<feature type="region of interest" description="Disordered" evidence="1">
    <location>
        <begin position="216"/>
        <end position="238"/>
    </location>
</feature>
<feature type="compositionally biased region" description="Basic and acidic residues" evidence="1">
    <location>
        <begin position="229"/>
        <end position="238"/>
    </location>
</feature>
<evidence type="ECO:0008006" key="5">
    <source>
        <dbReference type="Google" id="ProtNLM"/>
    </source>
</evidence>
<dbReference type="RefSeq" id="WP_166532625.1">
    <property type="nucleotide sequence ID" value="NZ_VNHW01000004.1"/>
</dbReference>
<dbReference type="AlphaFoldDB" id="A0A5S5CXH4"/>
<evidence type="ECO:0000256" key="2">
    <source>
        <dbReference type="SAM" id="SignalP"/>
    </source>
</evidence>
<feature type="signal peptide" evidence="2">
    <location>
        <begin position="1"/>
        <end position="25"/>
    </location>
</feature>
<feature type="chain" id="PRO_5024387711" description="CHRD domain-containing protein" evidence="2">
    <location>
        <begin position="26"/>
        <end position="238"/>
    </location>
</feature>
<keyword evidence="2" id="KW-0732">Signal</keyword>
<feature type="region of interest" description="Disordered" evidence="1">
    <location>
        <begin position="27"/>
        <end position="55"/>
    </location>
</feature>
<dbReference type="Proteomes" id="UP000322499">
    <property type="component" value="Unassembled WGS sequence"/>
</dbReference>
<comment type="caution">
    <text evidence="3">The sequence shown here is derived from an EMBL/GenBank/DDBJ whole genome shotgun (WGS) entry which is preliminary data.</text>
</comment>
<evidence type="ECO:0000256" key="1">
    <source>
        <dbReference type="SAM" id="MobiDB-lite"/>
    </source>
</evidence>
<evidence type="ECO:0000313" key="3">
    <source>
        <dbReference type="EMBL" id="TYP88501.1"/>
    </source>
</evidence>
<sequence>MRNRSLLTVLATAALLPALAAPALATDRDHRDRGNAERYQARLDPVPHDPRADSGSDVRGFAKLVEVDGELRVQVKAYGLSPLLPHLMHIHGELEARNECPGPEFRAGGVNDQLIETVDGLPAYGPIQVTFSTEGDTSAAAGLNLDTAPVADRKGRLSYQRVLLDVPDELLDELDDLHIVIHGEDLDDDGMYDPEPITALGAPLEAELPVACGELEDRDKKNRGHGHGKGHDKGHGHG</sequence>
<name>A0A5S5CXH4_9ACTN</name>
<organism evidence="3 4">
    <name type="scientific">Blastococcus xanthinilyticus</name>
    <dbReference type="NCBI Taxonomy" id="1564164"/>
    <lineage>
        <taxon>Bacteria</taxon>
        <taxon>Bacillati</taxon>
        <taxon>Actinomycetota</taxon>
        <taxon>Actinomycetes</taxon>
        <taxon>Geodermatophilales</taxon>
        <taxon>Geodermatophilaceae</taxon>
        <taxon>Blastococcus</taxon>
    </lineage>
</organism>
<gene>
    <name evidence="3" type="ORF">BD833_104206</name>
</gene>